<dbReference type="Pfam" id="PF00106">
    <property type="entry name" value="adh_short"/>
    <property type="match status" value="1"/>
</dbReference>
<evidence type="ECO:0000259" key="4">
    <source>
        <dbReference type="SMART" id="SM00822"/>
    </source>
</evidence>
<sequence length="252" mass="26236">MDMKDTPVIITGGASGLGEATAERLTAQGAKVAILDIQMDRARDVATRIGGLAIECDVTSPDSAQDAIAQARAKHGVARVLVNCAGAGTGKRVVGKSGPMPLEDFTKVINLNLVGSFNMTRLAAADMIASDPIGEERGVILFTTSVAAYEGQIGQAAYAASKGGLVSLTIQLAREFAQFGVRVMSIAPGIFLTPLLYTASPEVQASLASSIPFPNRLGQPAEFADLASHIIGNRYLNGEVIRLDGATRLAPR</sequence>
<dbReference type="InterPro" id="IPR057326">
    <property type="entry name" value="KR_dom"/>
</dbReference>
<dbReference type="Gene3D" id="3.40.50.720">
    <property type="entry name" value="NAD(P)-binding Rossmann-like Domain"/>
    <property type="match status" value="1"/>
</dbReference>
<proteinExistence type="inferred from homology"/>
<dbReference type="EMBL" id="JACJUU010000004">
    <property type="protein sequence ID" value="MBC2769680.1"/>
    <property type="molecule type" value="Genomic_DNA"/>
</dbReference>
<evidence type="ECO:0000313" key="6">
    <source>
        <dbReference type="Proteomes" id="UP000545386"/>
    </source>
</evidence>
<dbReference type="Proteomes" id="UP000545386">
    <property type="component" value="Unassembled WGS sequence"/>
</dbReference>
<dbReference type="PRINTS" id="PR00081">
    <property type="entry name" value="GDHRDH"/>
</dbReference>
<dbReference type="RefSeq" id="WP_185779405.1">
    <property type="nucleotide sequence ID" value="NZ_JACJUU010000004.1"/>
</dbReference>
<keyword evidence="6" id="KW-1185">Reference proteome</keyword>
<dbReference type="SMART" id="SM00822">
    <property type="entry name" value="PKS_KR"/>
    <property type="match status" value="1"/>
</dbReference>
<dbReference type="InterPro" id="IPR002347">
    <property type="entry name" value="SDR_fam"/>
</dbReference>
<dbReference type="FunFam" id="3.40.50.720:FF:000173">
    <property type="entry name" value="3-oxoacyl-[acyl-carrier protein] reductase"/>
    <property type="match status" value="1"/>
</dbReference>
<evidence type="ECO:0000256" key="2">
    <source>
        <dbReference type="ARBA" id="ARBA00023002"/>
    </source>
</evidence>
<evidence type="ECO:0000313" key="5">
    <source>
        <dbReference type="EMBL" id="MBC2769680.1"/>
    </source>
</evidence>
<feature type="domain" description="Ketoreductase" evidence="4">
    <location>
        <begin position="6"/>
        <end position="189"/>
    </location>
</feature>
<organism evidence="5 6">
    <name type="scientific">Pusillimonas minor</name>
    <dbReference type="NCBI Taxonomy" id="2697024"/>
    <lineage>
        <taxon>Bacteria</taxon>
        <taxon>Pseudomonadati</taxon>
        <taxon>Pseudomonadota</taxon>
        <taxon>Betaproteobacteria</taxon>
        <taxon>Burkholderiales</taxon>
        <taxon>Alcaligenaceae</taxon>
        <taxon>Pusillimonas</taxon>
    </lineage>
</organism>
<keyword evidence="2" id="KW-0560">Oxidoreductase</keyword>
<dbReference type="PRINTS" id="PR00080">
    <property type="entry name" value="SDRFAMILY"/>
</dbReference>
<dbReference type="SUPFAM" id="SSF51735">
    <property type="entry name" value="NAD(P)-binding Rossmann-fold domains"/>
    <property type="match status" value="1"/>
</dbReference>
<dbReference type="AlphaFoldDB" id="A0A842HQP4"/>
<accession>A0A842HQP4</accession>
<dbReference type="GO" id="GO:0016491">
    <property type="term" value="F:oxidoreductase activity"/>
    <property type="evidence" value="ECO:0007669"/>
    <property type="project" value="UniProtKB-KW"/>
</dbReference>
<comment type="caution">
    <text evidence="5">The sequence shown here is derived from an EMBL/GenBank/DDBJ whole genome shotgun (WGS) entry which is preliminary data.</text>
</comment>
<name>A0A842HQP4_9BURK</name>
<dbReference type="InterPro" id="IPR036291">
    <property type="entry name" value="NAD(P)-bd_dom_sf"/>
</dbReference>
<dbReference type="InterPro" id="IPR020904">
    <property type="entry name" value="Sc_DH/Rdtase_CS"/>
</dbReference>
<evidence type="ECO:0000256" key="3">
    <source>
        <dbReference type="RuleBase" id="RU000363"/>
    </source>
</evidence>
<dbReference type="PANTHER" id="PTHR43658">
    <property type="entry name" value="SHORT-CHAIN DEHYDROGENASE/REDUCTASE"/>
    <property type="match status" value="1"/>
</dbReference>
<evidence type="ECO:0000256" key="1">
    <source>
        <dbReference type="ARBA" id="ARBA00006484"/>
    </source>
</evidence>
<reference evidence="5 6" key="1">
    <citation type="submission" date="2020-08" db="EMBL/GenBank/DDBJ databases">
        <title>Paraeoetvoesia sp. YC-7-48 draft genome sequence.</title>
        <authorList>
            <person name="Yao L."/>
        </authorList>
    </citation>
    <scope>NUCLEOTIDE SEQUENCE [LARGE SCALE GENOMIC DNA]</scope>
    <source>
        <strain evidence="6">YC-7-48</strain>
    </source>
</reference>
<gene>
    <name evidence="5" type="ORF">GTU67_07100</name>
</gene>
<dbReference type="PANTHER" id="PTHR43658:SF8">
    <property type="entry name" value="17-BETA-HYDROXYSTEROID DEHYDROGENASE 14-RELATED"/>
    <property type="match status" value="1"/>
</dbReference>
<comment type="similarity">
    <text evidence="1 3">Belongs to the short-chain dehydrogenases/reductases (SDR) family.</text>
</comment>
<protein>
    <submittedName>
        <fullName evidence="5">SDR family NAD(P)-dependent oxidoreductase</fullName>
    </submittedName>
</protein>
<dbReference type="PROSITE" id="PS00061">
    <property type="entry name" value="ADH_SHORT"/>
    <property type="match status" value="1"/>
</dbReference>